<keyword evidence="3" id="KW-1185">Reference proteome</keyword>
<comment type="caution">
    <text evidence="2">The sequence shown here is derived from an EMBL/GenBank/DDBJ whole genome shotgun (WGS) entry which is preliminary data.</text>
</comment>
<dbReference type="EMBL" id="JAINUF010000002">
    <property type="protein sequence ID" value="KAJ8374912.1"/>
    <property type="molecule type" value="Genomic_DNA"/>
</dbReference>
<dbReference type="Proteomes" id="UP001152622">
    <property type="component" value="Chromosome 2"/>
</dbReference>
<organism evidence="2 3">
    <name type="scientific">Synaphobranchus kaupii</name>
    <name type="common">Kaup's arrowtooth eel</name>
    <dbReference type="NCBI Taxonomy" id="118154"/>
    <lineage>
        <taxon>Eukaryota</taxon>
        <taxon>Metazoa</taxon>
        <taxon>Chordata</taxon>
        <taxon>Craniata</taxon>
        <taxon>Vertebrata</taxon>
        <taxon>Euteleostomi</taxon>
        <taxon>Actinopterygii</taxon>
        <taxon>Neopterygii</taxon>
        <taxon>Teleostei</taxon>
        <taxon>Anguilliformes</taxon>
        <taxon>Synaphobranchidae</taxon>
        <taxon>Synaphobranchus</taxon>
    </lineage>
</organism>
<name>A0A9Q1JA55_SYNKA</name>
<evidence type="ECO:0000313" key="2">
    <source>
        <dbReference type="EMBL" id="KAJ8374912.1"/>
    </source>
</evidence>
<feature type="region of interest" description="Disordered" evidence="1">
    <location>
        <begin position="1"/>
        <end position="51"/>
    </location>
</feature>
<gene>
    <name evidence="2" type="ORF">SKAU_G00054920</name>
</gene>
<dbReference type="AlphaFoldDB" id="A0A9Q1JA55"/>
<protein>
    <submittedName>
        <fullName evidence="2">Uncharacterized protein</fullName>
    </submittedName>
</protein>
<accession>A0A9Q1JA55</accession>
<feature type="compositionally biased region" description="Basic and acidic residues" evidence="1">
    <location>
        <begin position="36"/>
        <end position="48"/>
    </location>
</feature>
<evidence type="ECO:0000313" key="3">
    <source>
        <dbReference type="Proteomes" id="UP001152622"/>
    </source>
</evidence>
<evidence type="ECO:0000256" key="1">
    <source>
        <dbReference type="SAM" id="MobiDB-lite"/>
    </source>
</evidence>
<proteinExistence type="predicted"/>
<reference evidence="2" key="1">
    <citation type="journal article" date="2023" name="Science">
        <title>Genome structures resolve the early diversification of teleost fishes.</title>
        <authorList>
            <person name="Parey E."/>
            <person name="Louis A."/>
            <person name="Montfort J."/>
            <person name="Bouchez O."/>
            <person name="Roques C."/>
            <person name="Iampietro C."/>
            <person name="Lluch J."/>
            <person name="Castinel A."/>
            <person name="Donnadieu C."/>
            <person name="Desvignes T."/>
            <person name="Floi Bucao C."/>
            <person name="Jouanno E."/>
            <person name="Wen M."/>
            <person name="Mejri S."/>
            <person name="Dirks R."/>
            <person name="Jansen H."/>
            <person name="Henkel C."/>
            <person name="Chen W.J."/>
            <person name="Zahm M."/>
            <person name="Cabau C."/>
            <person name="Klopp C."/>
            <person name="Thompson A.W."/>
            <person name="Robinson-Rechavi M."/>
            <person name="Braasch I."/>
            <person name="Lecointre G."/>
            <person name="Bobe J."/>
            <person name="Postlethwait J.H."/>
            <person name="Berthelot C."/>
            <person name="Roest Crollius H."/>
            <person name="Guiguen Y."/>
        </authorList>
    </citation>
    <scope>NUCLEOTIDE SEQUENCE</scope>
    <source>
        <strain evidence="2">WJC10195</strain>
    </source>
</reference>
<sequence>MKEEDPGEGQGSRQLCGRQRSSASDVTVVKGLKQTAEPRKGEGNDCLEKTSTSKLGTAVTDCRCLYATCPLSFSVVSLTEEGLLARVEPPPHMPCSALLRGLIQSPGRIVATSTVFNQTQLFRNATSY</sequence>